<protein>
    <recommendedName>
        <fullName evidence="3">DUF3310 domain-containing protein</fullName>
    </recommendedName>
</protein>
<sequence length="155" mass="18175">MMLKKVKVQDLNVGDKIIYYGFDEESQYLEGAKATVKKSYMESYPFESVAVIQFEDSTEERICDADYFDLIVESNDLQQRKRHQMNQVPNHYQGTDGIDVIEFCRQQFTHDELVGALKFNIIKYTTRLGRKENDLEDLNKIGVYQRRLSEVLADE</sequence>
<evidence type="ECO:0000313" key="2">
    <source>
        <dbReference type="Proteomes" id="UP000235748"/>
    </source>
</evidence>
<dbReference type="InterPro" id="IPR021739">
    <property type="entry name" value="SaV-like"/>
</dbReference>
<evidence type="ECO:0000313" key="1">
    <source>
        <dbReference type="EMBL" id="PMC20507.1"/>
    </source>
</evidence>
<dbReference type="Proteomes" id="UP000235748">
    <property type="component" value="Unassembled WGS sequence"/>
</dbReference>
<name>A0A2N6QLE4_9STAP</name>
<comment type="caution">
    <text evidence="1">The sequence shown here is derived from an EMBL/GenBank/DDBJ whole genome shotgun (WGS) entry which is preliminary data.</text>
</comment>
<dbReference type="Pfam" id="PF11753">
    <property type="entry name" value="DUF3310"/>
    <property type="match status" value="1"/>
</dbReference>
<accession>A0A2N6QLE4</accession>
<proteinExistence type="predicted"/>
<organism evidence="1 2">
    <name type="scientific">Staphylococcus pettenkoferi</name>
    <dbReference type="NCBI Taxonomy" id="170573"/>
    <lineage>
        <taxon>Bacteria</taxon>
        <taxon>Bacillati</taxon>
        <taxon>Bacillota</taxon>
        <taxon>Bacilli</taxon>
        <taxon>Bacillales</taxon>
        <taxon>Staphylococcaceae</taxon>
        <taxon>Staphylococcus</taxon>
    </lineage>
</organism>
<reference evidence="1 2" key="1">
    <citation type="submission" date="2017-09" db="EMBL/GenBank/DDBJ databases">
        <title>Bacterial strain isolated from the female urinary microbiota.</title>
        <authorList>
            <person name="Thomas-White K."/>
            <person name="Kumar N."/>
            <person name="Forster S."/>
            <person name="Putonti C."/>
            <person name="Lawley T."/>
            <person name="Wolfe A.J."/>
        </authorList>
    </citation>
    <scope>NUCLEOTIDE SEQUENCE [LARGE SCALE GENOMIC DNA]</scope>
    <source>
        <strain evidence="1 2">UMB0834</strain>
    </source>
</reference>
<evidence type="ECO:0008006" key="3">
    <source>
        <dbReference type="Google" id="ProtNLM"/>
    </source>
</evidence>
<dbReference type="AlphaFoldDB" id="A0A2N6QLE4"/>
<dbReference type="EMBL" id="PNGG01000001">
    <property type="protein sequence ID" value="PMC20507.1"/>
    <property type="molecule type" value="Genomic_DNA"/>
</dbReference>
<gene>
    <name evidence="1" type="ORF">CJ235_02210</name>
</gene>